<name>A0A0J0XWU3_9TREE</name>
<reference evidence="2 3" key="1">
    <citation type="submission" date="2015-03" db="EMBL/GenBank/DDBJ databases">
        <title>Genomics and transcriptomics of the oil-accumulating basidiomycete yeast T. oleaginosus allow insights into substrate utilization and the diverse evolutionary trajectories of mating systems in fungi.</title>
        <authorList>
            <consortium name="DOE Joint Genome Institute"/>
            <person name="Kourist R."/>
            <person name="Kracht O."/>
            <person name="Bracharz F."/>
            <person name="Lipzen A."/>
            <person name="Nolan M."/>
            <person name="Ohm R."/>
            <person name="Grigoriev I."/>
            <person name="Sun S."/>
            <person name="Heitman J."/>
            <person name="Bruck T."/>
            <person name="Nowrousian M."/>
        </authorList>
    </citation>
    <scope>NUCLEOTIDE SEQUENCE [LARGE SCALE GENOMIC DNA]</scope>
    <source>
        <strain evidence="2 3">IBC0246</strain>
    </source>
</reference>
<protein>
    <submittedName>
        <fullName evidence="2">Uncharacterized protein</fullName>
    </submittedName>
</protein>
<proteinExistence type="predicted"/>
<keyword evidence="3" id="KW-1185">Reference proteome</keyword>
<organism evidence="2 3">
    <name type="scientific">Cutaneotrichosporon oleaginosum</name>
    <dbReference type="NCBI Taxonomy" id="879819"/>
    <lineage>
        <taxon>Eukaryota</taxon>
        <taxon>Fungi</taxon>
        <taxon>Dikarya</taxon>
        <taxon>Basidiomycota</taxon>
        <taxon>Agaricomycotina</taxon>
        <taxon>Tremellomycetes</taxon>
        <taxon>Trichosporonales</taxon>
        <taxon>Trichosporonaceae</taxon>
        <taxon>Cutaneotrichosporon</taxon>
    </lineage>
</organism>
<feature type="compositionally biased region" description="Pro residues" evidence="1">
    <location>
        <begin position="168"/>
        <end position="177"/>
    </location>
</feature>
<evidence type="ECO:0000313" key="3">
    <source>
        <dbReference type="Proteomes" id="UP000053611"/>
    </source>
</evidence>
<evidence type="ECO:0000313" key="2">
    <source>
        <dbReference type="EMBL" id="KLT45518.1"/>
    </source>
</evidence>
<dbReference type="EMBL" id="KQ087181">
    <property type="protein sequence ID" value="KLT45518.1"/>
    <property type="molecule type" value="Genomic_DNA"/>
</dbReference>
<dbReference type="GeneID" id="28982645"/>
<feature type="region of interest" description="Disordered" evidence="1">
    <location>
        <begin position="1"/>
        <end position="185"/>
    </location>
</feature>
<evidence type="ECO:0000256" key="1">
    <source>
        <dbReference type="SAM" id="MobiDB-lite"/>
    </source>
</evidence>
<dbReference type="RefSeq" id="XP_018282009.1">
    <property type="nucleotide sequence ID" value="XM_018422042.1"/>
</dbReference>
<feature type="compositionally biased region" description="Polar residues" evidence="1">
    <location>
        <begin position="1"/>
        <end position="11"/>
    </location>
</feature>
<gene>
    <name evidence="2" type="ORF">CC85DRAFT_282601</name>
</gene>
<dbReference type="AlphaFoldDB" id="A0A0J0XWU3"/>
<dbReference type="Proteomes" id="UP000053611">
    <property type="component" value="Unassembled WGS sequence"/>
</dbReference>
<accession>A0A0J0XWU3</accession>
<sequence>MLSPQPRSAPTSPLARDGSFAFTPFPTNDRRPGQSYSHHRRTRTVQVSAWGELSWTQETTDPRSRPPRPPPAGAHYPASVTLAPISEEHKEQRGRLPSRPQAPPHLHAPYTPSSLGPRRLPPVEALDGSLDYSLGRRRERLTHTSAAIPPPISTPRYPEGRCSETPSPRTPSPPVTPETPDIETRRVRANMDDLNQKFAKKLYM</sequence>